<dbReference type="GO" id="GO:0031410">
    <property type="term" value="C:cytoplasmic vesicle"/>
    <property type="evidence" value="ECO:0007669"/>
    <property type="project" value="TreeGrafter"/>
</dbReference>
<dbReference type="GO" id="GO:0032483">
    <property type="term" value="P:regulation of Rab protein signal transduction"/>
    <property type="evidence" value="ECO:0007669"/>
    <property type="project" value="TreeGrafter"/>
</dbReference>
<evidence type="ECO:0000313" key="2">
    <source>
        <dbReference type="Ensembl" id="ENSSGRP00000028804.1"/>
    </source>
</evidence>
<dbReference type="Ensembl" id="ENSSGRT00000030980.1">
    <property type="protein sequence ID" value="ENSSGRP00000028804.1"/>
    <property type="gene ID" value="ENSSGRG00000016460.1"/>
</dbReference>
<protein>
    <submittedName>
        <fullName evidence="2">DENN/MADD domain containing 3b</fullName>
    </submittedName>
</protein>
<keyword evidence="3" id="KW-1185">Reference proteome</keyword>
<feature type="domain" description="UDENN" evidence="1">
    <location>
        <begin position="56"/>
        <end position="192"/>
    </location>
</feature>
<dbReference type="InterPro" id="IPR037516">
    <property type="entry name" value="Tripartite_DENN"/>
</dbReference>
<reference evidence="2" key="2">
    <citation type="submission" date="2025-09" db="UniProtKB">
        <authorList>
            <consortium name="Ensembl"/>
        </authorList>
    </citation>
    <scope>IDENTIFICATION</scope>
</reference>
<dbReference type="GO" id="GO:0005085">
    <property type="term" value="F:guanyl-nucleotide exchange factor activity"/>
    <property type="evidence" value="ECO:0007669"/>
    <property type="project" value="UniProtKB-ARBA"/>
</dbReference>
<proteinExistence type="predicted"/>
<dbReference type="Gene3D" id="3.30.450.200">
    <property type="match status" value="1"/>
</dbReference>
<dbReference type="AlphaFoldDB" id="A0A672LXH6"/>
<dbReference type="PANTHER" id="PTHR12296:SF21">
    <property type="entry name" value="DENN DOMAIN-CONTAINING PROTEIN 3"/>
    <property type="match status" value="1"/>
</dbReference>
<evidence type="ECO:0000259" key="1">
    <source>
        <dbReference type="PROSITE" id="PS50211"/>
    </source>
</evidence>
<reference evidence="2" key="1">
    <citation type="submission" date="2025-08" db="UniProtKB">
        <authorList>
            <consortium name="Ensembl"/>
        </authorList>
    </citation>
    <scope>IDENTIFICATION</scope>
</reference>
<dbReference type="Proteomes" id="UP000472262">
    <property type="component" value="Unassembled WGS sequence"/>
</dbReference>
<dbReference type="InterPro" id="IPR051696">
    <property type="entry name" value="DENN_Domain_GEFs"/>
</dbReference>
<name>A0A672LXH6_SINGR</name>
<dbReference type="OMA" id="CAKEQKD"/>
<evidence type="ECO:0000313" key="3">
    <source>
        <dbReference type="Proteomes" id="UP000472262"/>
    </source>
</evidence>
<dbReference type="PANTHER" id="PTHR12296">
    <property type="entry name" value="DENN DOMAIN-CONTAINING PROTEIN 4"/>
    <property type="match status" value="1"/>
</dbReference>
<dbReference type="InParanoid" id="A0A672LXH6"/>
<sequence length="192" mass="21435">MADGLPSGLLEACVVVGLGNDKLKELSQVNESPLPLLDPEVLQVHAPPFVSKESLSEPAVRNLSQTQQQRFFIKKKNDRPVIKAGNPKEETTEDVSVPKDLDLVALPHLCFPGETNLCAKEQKDEQFHFLVFTDVFGNQSHGVVLQYCRSIQEGMQNGHRSLCKSPQLYIAYAICVISKHPYYNALKDCLSW</sequence>
<dbReference type="PROSITE" id="PS50211">
    <property type="entry name" value="DENN"/>
    <property type="match status" value="1"/>
</dbReference>
<organism evidence="2 3">
    <name type="scientific">Sinocyclocheilus grahami</name>
    <name type="common">Dianchi golden-line fish</name>
    <name type="synonym">Barbus grahami</name>
    <dbReference type="NCBI Taxonomy" id="75366"/>
    <lineage>
        <taxon>Eukaryota</taxon>
        <taxon>Metazoa</taxon>
        <taxon>Chordata</taxon>
        <taxon>Craniata</taxon>
        <taxon>Vertebrata</taxon>
        <taxon>Euteleostomi</taxon>
        <taxon>Actinopterygii</taxon>
        <taxon>Neopterygii</taxon>
        <taxon>Teleostei</taxon>
        <taxon>Ostariophysi</taxon>
        <taxon>Cypriniformes</taxon>
        <taxon>Cyprinidae</taxon>
        <taxon>Cyprininae</taxon>
        <taxon>Sinocyclocheilus</taxon>
    </lineage>
</organism>
<accession>A0A672LXH6</accession>